<protein>
    <recommendedName>
        <fullName evidence="6">GOLD domain-containing protein</fullName>
    </recommendedName>
</protein>
<evidence type="ECO:0000256" key="2">
    <source>
        <dbReference type="SAM" id="Phobius"/>
    </source>
</evidence>
<dbReference type="AlphaFoldDB" id="A0A6P8BJ51"/>
<dbReference type="KEGG" id="pgri:PgNI_01810"/>
<evidence type="ECO:0000313" key="4">
    <source>
        <dbReference type="Proteomes" id="UP000515153"/>
    </source>
</evidence>
<feature type="region of interest" description="Disordered" evidence="1">
    <location>
        <begin position="252"/>
        <end position="371"/>
    </location>
</feature>
<reference evidence="5" key="3">
    <citation type="submission" date="2025-08" db="UniProtKB">
        <authorList>
            <consortium name="RefSeq"/>
        </authorList>
    </citation>
    <scope>IDENTIFICATION</scope>
    <source>
        <strain evidence="5">NI907</strain>
    </source>
</reference>
<gene>
    <name evidence="5" type="ORF">PgNI_01810</name>
</gene>
<organism evidence="4 5">
    <name type="scientific">Pyricularia grisea</name>
    <name type="common">Crabgrass-specific blast fungus</name>
    <name type="synonym">Magnaporthe grisea</name>
    <dbReference type="NCBI Taxonomy" id="148305"/>
    <lineage>
        <taxon>Eukaryota</taxon>
        <taxon>Fungi</taxon>
        <taxon>Dikarya</taxon>
        <taxon>Ascomycota</taxon>
        <taxon>Pezizomycotina</taxon>
        <taxon>Sordariomycetes</taxon>
        <taxon>Sordariomycetidae</taxon>
        <taxon>Magnaporthales</taxon>
        <taxon>Pyriculariaceae</taxon>
        <taxon>Pyricularia</taxon>
    </lineage>
</organism>
<dbReference type="RefSeq" id="XP_030987116.1">
    <property type="nucleotide sequence ID" value="XM_031121882.1"/>
</dbReference>
<feature type="region of interest" description="Disordered" evidence="1">
    <location>
        <begin position="408"/>
        <end position="433"/>
    </location>
</feature>
<evidence type="ECO:0000313" key="5">
    <source>
        <dbReference type="RefSeq" id="XP_030987116.1"/>
    </source>
</evidence>
<proteinExistence type="predicted"/>
<reference evidence="5" key="1">
    <citation type="journal article" date="2019" name="Mol. Biol. Evol.">
        <title>Blast fungal genomes show frequent chromosomal changes, gene gains and losses, and effector gene turnover.</title>
        <authorList>
            <person name="Gomez Luciano L.B."/>
            <person name="Jason Tsai I."/>
            <person name="Chuma I."/>
            <person name="Tosa Y."/>
            <person name="Chen Y.H."/>
            <person name="Li J.Y."/>
            <person name="Li M.Y."/>
            <person name="Jade Lu M.Y."/>
            <person name="Nakayashiki H."/>
            <person name="Li W.H."/>
        </authorList>
    </citation>
    <scope>NUCLEOTIDE SEQUENCE</scope>
    <source>
        <strain evidence="5">NI907</strain>
    </source>
</reference>
<name>A0A6P8BJ51_PYRGI</name>
<sequence>MRSLDRTWAWAALLTPLLALADTDAAHGSSNEPYTSAYITLDLAETSPVPYLDIQLGVLQKQEPCASAHVLLNHQPLKQANNGDFTSLSDDIPFTATWNITCVEVGGAPTAQLFSFAVESVLGVAREQPLGFSFQFKQDSPGDIFDLKGPASMEVFQEQYQQSMGEGTPEDFMSKVDELRKLRRDVEHLNGLIRRKEMHLARSHRWEEDEKSIGDCDDFKCMVKTFLSTIGSVAKSWFWDDFAALFGGRRRHGHDGWRHGHRKGGHKPHWKHPHGHEGNSSSHDGWRFPPPWERPHHRHRPPHWPPPGSPNHRHRPPHWPPPPPGAPNDGPPPPHWPPPPPGAPDDGPHPLPGASHSHADQHQRPKHHSPRPGAAEIVLPLVVGILLCMVILGLVVGMMHLICYRRRKGGRQEGRSQRRSRLREANRRRRAKQRKNLGRFLARVFGRDDEEDEEKEAMLGGRRSSQSLASDDDSDFSDLEEGRAGLSVELSNFTELPAEAEELPPYRATADDMLSDAATSDTLLDESARDSLKNLEMIKTSDCKDALSRAE</sequence>
<feature type="compositionally biased region" description="Pro residues" evidence="1">
    <location>
        <begin position="318"/>
        <end position="343"/>
    </location>
</feature>
<keyword evidence="3" id="KW-0732">Signal</keyword>
<evidence type="ECO:0000256" key="3">
    <source>
        <dbReference type="SAM" id="SignalP"/>
    </source>
</evidence>
<feature type="signal peptide" evidence="3">
    <location>
        <begin position="1"/>
        <end position="25"/>
    </location>
</feature>
<accession>A0A6P8BJ51</accession>
<feature type="compositionally biased region" description="Basic residues" evidence="1">
    <location>
        <begin position="252"/>
        <end position="274"/>
    </location>
</feature>
<feature type="region of interest" description="Disordered" evidence="1">
    <location>
        <begin position="451"/>
        <end position="477"/>
    </location>
</feature>
<evidence type="ECO:0000256" key="1">
    <source>
        <dbReference type="SAM" id="MobiDB-lite"/>
    </source>
</evidence>
<reference evidence="5" key="2">
    <citation type="submission" date="2019-10" db="EMBL/GenBank/DDBJ databases">
        <authorList>
            <consortium name="NCBI Genome Project"/>
        </authorList>
    </citation>
    <scope>NUCLEOTIDE SEQUENCE</scope>
    <source>
        <strain evidence="5">NI907</strain>
    </source>
</reference>
<dbReference type="GeneID" id="41956794"/>
<keyword evidence="2" id="KW-0472">Membrane</keyword>
<feature type="transmembrane region" description="Helical" evidence="2">
    <location>
        <begin position="377"/>
        <end position="402"/>
    </location>
</feature>
<feature type="compositionally biased region" description="Basic residues" evidence="1">
    <location>
        <begin position="417"/>
        <end position="433"/>
    </location>
</feature>
<keyword evidence="2" id="KW-0812">Transmembrane</keyword>
<dbReference type="Proteomes" id="UP000515153">
    <property type="component" value="Unplaced"/>
</dbReference>
<keyword evidence="4" id="KW-1185">Reference proteome</keyword>
<keyword evidence="2" id="KW-1133">Transmembrane helix</keyword>
<evidence type="ECO:0008006" key="6">
    <source>
        <dbReference type="Google" id="ProtNLM"/>
    </source>
</evidence>
<feature type="chain" id="PRO_5027685304" description="GOLD domain-containing protein" evidence="3">
    <location>
        <begin position="26"/>
        <end position="551"/>
    </location>
</feature>